<dbReference type="SUPFAM" id="SSF56349">
    <property type="entry name" value="DNA breaking-rejoining enzymes"/>
    <property type="match status" value="1"/>
</dbReference>
<dbReference type="Gene3D" id="3.90.15.10">
    <property type="entry name" value="Topoisomerase I, Chain A, domain 3"/>
    <property type="match status" value="1"/>
</dbReference>
<dbReference type="InterPro" id="IPR013500">
    <property type="entry name" value="TopoI_cat_euk"/>
</dbReference>
<dbReference type="GO" id="GO:0006265">
    <property type="term" value="P:DNA topological change"/>
    <property type="evidence" value="ECO:0007669"/>
    <property type="project" value="UniProtKB-UniRule"/>
</dbReference>
<comment type="similarity">
    <text evidence="2 7">Belongs to the type IB topoisomerase family.</text>
</comment>
<evidence type="ECO:0000259" key="9">
    <source>
        <dbReference type="SMART" id="SM00435"/>
    </source>
</evidence>
<sequence length="284" mass="32805">MVYIQHLCTPLPDTAVERLSPMLALVFLPSNQPSPLLATPPIRPPMGNSHRTIYLHTYRYVVEFNFLGKGSIRYFKLVPVEKIVFENLQRFIDKKKPGDDLFDKIDTAYLNEYLGSFMVGLTVKVFRTYNASVTLQQQLAKLTRAEDNVNRKMLSYNRANLEAAILCNHQHKVPRSPGKAMGNQGQKIKDKKNELKEAKAELENEDIESLMEQLEDMNVTRTDTDENTQFALASSKENYLDPRISVAWCKKFDVPIEKVFNKTLQERFRWAIDMVMSSDKEFVF</sequence>
<dbReference type="Pfam" id="PF01028">
    <property type="entry name" value="Topoisom_I"/>
    <property type="match status" value="1"/>
</dbReference>
<comment type="caution">
    <text evidence="10">The sequence shown here is derived from an EMBL/GenBank/DDBJ whole genome shotgun (WGS) entry which is preliminary data.</text>
</comment>
<comment type="catalytic activity">
    <reaction evidence="1 7">
        <text>ATP-independent breakage of single-stranded DNA, followed by passage and rejoining.</text>
        <dbReference type="EC" id="5.6.2.1"/>
    </reaction>
</comment>
<dbReference type="InterPro" id="IPR001631">
    <property type="entry name" value="TopoI"/>
</dbReference>
<evidence type="ECO:0000256" key="2">
    <source>
        <dbReference type="ARBA" id="ARBA00006645"/>
    </source>
</evidence>
<keyword evidence="5 7" id="KW-0238">DNA-binding</keyword>
<feature type="coiled-coil region" evidence="8">
    <location>
        <begin position="181"/>
        <end position="227"/>
    </location>
</feature>
<dbReference type="GO" id="GO:0003917">
    <property type="term" value="F:DNA topoisomerase type I (single strand cut, ATP-independent) activity"/>
    <property type="evidence" value="ECO:0007669"/>
    <property type="project" value="UniProtKB-UniRule"/>
</dbReference>
<evidence type="ECO:0000313" key="11">
    <source>
        <dbReference type="Proteomes" id="UP000024635"/>
    </source>
</evidence>
<dbReference type="GO" id="GO:0005694">
    <property type="term" value="C:chromosome"/>
    <property type="evidence" value="ECO:0007669"/>
    <property type="project" value="InterPro"/>
</dbReference>
<feature type="active site" description="O-(3'-phospho-DNA)-tyrosine intermediate" evidence="7">
    <location>
        <position position="239"/>
    </location>
</feature>
<dbReference type="InterPro" id="IPR051062">
    <property type="entry name" value="Topoisomerase_IB"/>
</dbReference>
<dbReference type="PRINTS" id="PR00416">
    <property type="entry name" value="EUTPISMRASEI"/>
</dbReference>
<dbReference type="InterPro" id="IPR025834">
    <property type="entry name" value="TopoI_C_dom"/>
</dbReference>
<dbReference type="GO" id="GO:0005730">
    <property type="term" value="C:nucleolus"/>
    <property type="evidence" value="ECO:0007669"/>
    <property type="project" value="TreeGrafter"/>
</dbReference>
<evidence type="ECO:0000256" key="6">
    <source>
        <dbReference type="ARBA" id="ARBA00023235"/>
    </source>
</evidence>
<evidence type="ECO:0000313" key="10">
    <source>
        <dbReference type="EMBL" id="EYB94083.1"/>
    </source>
</evidence>
<evidence type="ECO:0000256" key="8">
    <source>
        <dbReference type="SAM" id="Coils"/>
    </source>
</evidence>
<dbReference type="PROSITE" id="PS52038">
    <property type="entry name" value="TOPO_IB_2"/>
    <property type="match status" value="1"/>
</dbReference>
<gene>
    <name evidence="10" type="primary">Acey_s0175.g483</name>
    <name evidence="10" type="ORF">Y032_0175g483</name>
</gene>
<dbReference type="Pfam" id="PF14370">
    <property type="entry name" value="Topo_C_assoc"/>
    <property type="match status" value="1"/>
</dbReference>
<protein>
    <recommendedName>
        <fullName evidence="3">DNA topoisomerase</fullName>
        <ecNumber evidence="3">5.6.2.1</ecNumber>
    </recommendedName>
</protein>
<dbReference type="InterPro" id="IPR013499">
    <property type="entry name" value="TopoI_euk"/>
</dbReference>
<feature type="domain" description="DNA topoisomerase I eukaryotic-type" evidence="9">
    <location>
        <begin position="17"/>
        <end position="253"/>
    </location>
</feature>
<dbReference type="AlphaFoldDB" id="A0A016STS8"/>
<dbReference type="InterPro" id="IPR014727">
    <property type="entry name" value="TopoI_cat_a/b-sub_euk"/>
</dbReference>
<accession>A0A016STS8</accession>
<dbReference type="GO" id="GO:0003677">
    <property type="term" value="F:DNA binding"/>
    <property type="evidence" value="ECO:0007669"/>
    <property type="project" value="UniProtKB-UniRule"/>
</dbReference>
<evidence type="ECO:0000256" key="5">
    <source>
        <dbReference type="ARBA" id="ARBA00023125"/>
    </source>
</evidence>
<keyword evidence="4 7" id="KW-0799">Topoisomerase</keyword>
<evidence type="ECO:0000256" key="4">
    <source>
        <dbReference type="ARBA" id="ARBA00023029"/>
    </source>
</evidence>
<dbReference type="PANTHER" id="PTHR10290:SF3">
    <property type="entry name" value="DNA TOPOISOMERASE 1"/>
    <property type="match status" value="1"/>
</dbReference>
<proteinExistence type="inferred from homology"/>
<keyword evidence="6 7" id="KW-0413">Isomerase</keyword>
<dbReference type="EMBL" id="JARK01001511">
    <property type="protein sequence ID" value="EYB94083.1"/>
    <property type="molecule type" value="Genomic_DNA"/>
</dbReference>
<evidence type="ECO:0000256" key="7">
    <source>
        <dbReference type="PROSITE-ProRule" id="PRU01382"/>
    </source>
</evidence>
<dbReference type="GO" id="GO:0006260">
    <property type="term" value="P:DNA replication"/>
    <property type="evidence" value="ECO:0007669"/>
    <property type="project" value="TreeGrafter"/>
</dbReference>
<dbReference type="InterPro" id="IPR011010">
    <property type="entry name" value="DNA_brk_join_enz"/>
</dbReference>
<keyword evidence="8" id="KW-0175">Coiled coil</keyword>
<name>A0A016STS8_9BILA</name>
<evidence type="ECO:0000256" key="1">
    <source>
        <dbReference type="ARBA" id="ARBA00000213"/>
    </source>
</evidence>
<dbReference type="STRING" id="53326.A0A016STS8"/>
<dbReference type="EC" id="5.6.2.1" evidence="3"/>
<keyword evidence="11" id="KW-1185">Reference proteome</keyword>
<dbReference type="InterPro" id="IPR014711">
    <property type="entry name" value="TopoI_cat_a-hlx-sub_euk"/>
</dbReference>
<evidence type="ECO:0000256" key="3">
    <source>
        <dbReference type="ARBA" id="ARBA00012891"/>
    </source>
</evidence>
<dbReference type="GO" id="GO:0007059">
    <property type="term" value="P:chromosome segregation"/>
    <property type="evidence" value="ECO:0007669"/>
    <property type="project" value="TreeGrafter"/>
</dbReference>
<dbReference type="Proteomes" id="UP000024635">
    <property type="component" value="Unassembled WGS sequence"/>
</dbReference>
<dbReference type="PANTHER" id="PTHR10290">
    <property type="entry name" value="DNA TOPOISOMERASE I"/>
    <property type="match status" value="1"/>
</dbReference>
<organism evidence="10 11">
    <name type="scientific">Ancylostoma ceylanicum</name>
    <dbReference type="NCBI Taxonomy" id="53326"/>
    <lineage>
        <taxon>Eukaryota</taxon>
        <taxon>Metazoa</taxon>
        <taxon>Ecdysozoa</taxon>
        <taxon>Nematoda</taxon>
        <taxon>Chromadorea</taxon>
        <taxon>Rhabditida</taxon>
        <taxon>Rhabditina</taxon>
        <taxon>Rhabditomorpha</taxon>
        <taxon>Strongyloidea</taxon>
        <taxon>Ancylostomatidae</taxon>
        <taxon>Ancylostomatinae</taxon>
        <taxon>Ancylostoma</taxon>
    </lineage>
</organism>
<dbReference type="SMART" id="SM00435">
    <property type="entry name" value="TOPEUc"/>
    <property type="match status" value="1"/>
</dbReference>
<reference evidence="11" key="1">
    <citation type="journal article" date="2015" name="Nat. Genet.">
        <title>The genome and transcriptome of the zoonotic hookworm Ancylostoma ceylanicum identify infection-specific gene families.</title>
        <authorList>
            <person name="Schwarz E.M."/>
            <person name="Hu Y."/>
            <person name="Antoshechkin I."/>
            <person name="Miller M.M."/>
            <person name="Sternberg P.W."/>
            <person name="Aroian R.V."/>
        </authorList>
    </citation>
    <scope>NUCLEOTIDE SEQUENCE</scope>
    <source>
        <strain evidence="11">HY135</strain>
    </source>
</reference>
<dbReference type="SUPFAM" id="SSF46596">
    <property type="entry name" value="Eukaryotic DNA topoisomerase I, dispensable insert domain"/>
    <property type="match status" value="1"/>
</dbReference>
<dbReference type="Gene3D" id="1.10.132.10">
    <property type="match status" value="1"/>
</dbReference>